<accession>A0A4Z2EL30</accession>
<dbReference type="AlphaFoldDB" id="A0A4Z2EL30"/>
<keyword evidence="3" id="KW-1185">Reference proteome</keyword>
<evidence type="ECO:0000313" key="2">
    <source>
        <dbReference type="EMBL" id="TNN29280.1"/>
    </source>
</evidence>
<gene>
    <name evidence="2" type="ORF">EYF80_060571</name>
</gene>
<sequence>MFEAAVEPSGRVVLATRRPGAGDLWFPSRVTPGHRAAATGALNASRRFSSKSSFHHMKHRGPLYSDPFISPSSSSSSPSPSSSVTGSRAHSPAGPERGDMANQGAPNADGVAPSGRAKAEQGD</sequence>
<dbReference type="EMBL" id="SRLO01005836">
    <property type="protein sequence ID" value="TNN29280.1"/>
    <property type="molecule type" value="Genomic_DNA"/>
</dbReference>
<organism evidence="2 3">
    <name type="scientific">Liparis tanakae</name>
    <name type="common">Tanaka's snailfish</name>
    <dbReference type="NCBI Taxonomy" id="230148"/>
    <lineage>
        <taxon>Eukaryota</taxon>
        <taxon>Metazoa</taxon>
        <taxon>Chordata</taxon>
        <taxon>Craniata</taxon>
        <taxon>Vertebrata</taxon>
        <taxon>Euteleostomi</taxon>
        <taxon>Actinopterygii</taxon>
        <taxon>Neopterygii</taxon>
        <taxon>Teleostei</taxon>
        <taxon>Neoteleostei</taxon>
        <taxon>Acanthomorphata</taxon>
        <taxon>Eupercaria</taxon>
        <taxon>Perciformes</taxon>
        <taxon>Cottioidei</taxon>
        <taxon>Cottales</taxon>
        <taxon>Liparidae</taxon>
        <taxon>Liparis</taxon>
    </lineage>
</organism>
<name>A0A4Z2EL30_9TELE</name>
<comment type="caution">
    <text evidence="2">The sequence shown here is derived from an EMBL/GenBank/DDBJ whole genome shotgun (WGS) entry which is preliminary data.</text>
</comment>
<dbReference type="Proteomes" id="UP000314294">
    <property type="component" value="Unassembled WGS sequence"/>
</dbReference>
<reference evidence="2 3" key="1">
    <citation type="submission" date="2019-03" db="EMBL/GenBank/DDBJ databases">
        <title>First draft genome of Liparis tanakae, snailfish: a comprehensive survey of snailfish specific genes.</title>
        <authorList>
            <person name="Kim W."/>
            <person name="Song I."/>
            <person name="Jeong J.-H."/>
            <person name="Kim D."/>
            <person name="Kim S."/>
            <person name="Ryu S."/>
            <person name="Song J.Y."/>
            <person name="Lee S.K."/>
        </authorList>
    </citation>
    <scope>NUCLEOTIDE SEQUENCE [LARGE SCALE GENOMIC DNA]</scope>
    <source>
        <tissue evidence="2">Muscle</tissue>
    </source>
</reference>
<feature type="region of interest" description="Disordered" evidence="1">
    <location>
        <begin position="41"/>
        <end position="123"/>
    </location>
</feature>
<proteinExistence type="predicted"/>
<protein>
    <submittedName>
        <fullName evidence="2">Uncharacterized protein</fullName>
    </submittedName>
</protein>
<feature type="compositionally biased region" description="Low complexity" evidence="1">
    <location>
        <begin position="70"/>
        <end position="83"/>
    </location>
</feature>
<evidence type="ECO:0000313" key="3">
    <source>
        <dbReference type="Proteomes" id="UP000314294"/>
    </source>
</evidence>
<evidence type="ECO:0000256" key="1">
    <source>
        <dbReference type="SAM" id="MobiDB-lite"/>
    </source>
</evidence>